<dbReference type="PANTHER" id="PTHR42852:SF6">
    <property type="entry name" value="THIOL:DISULFIDE INTERCHANGE PROTEIN DSBE"/>
    <property type="match status" value="1"/>
</dbReference>
<evidence type="ECO:0000256" key="2">
    <source>
        <dbReference type="ARBA" id="ARBA00022748"/>
    </source>
</evidence>
<dbReference type="Pfam" id="PF08534">
    <property type="entry name" value="Redoxin"/>
    <property type="match status" value="1"/>
</dbReference>
<proteinExistence type="predicted"/>
<evidence type="ECO:0000256" key="1">
    <source>
        <dbReference type="ARBA" id="ARBA00004196"/>
    </source>
</evidence>
<dbReference type="OrthoDB" id="634996at2"/>
<evidence type="ECO:0000259" key="5">
    <source>
        <dbReference type="PROSITE" id="PS51352"/>
    </source>
</evidence>
<keyword evidence="2" id="KW-0201">Cytochrome c-type biogenesis</keyword>
<evidence type="ECO:0000256" key="3">
    <source>
        <dbReference type="ARBA" id="ARBA00023157"/>
    </source>
</evidence>
<dbReference type="GO" id="GO:0030313">
    <property type="term" value="C:cell envelope"/>
    <property type="evidence" value="ECO:0007669"/>
    <property type="project" value="UniProtKB-SubCell"/>
</dbReference>
<evidence type="ECO:0000313" key="7">
    <source>
        <dbReference type="Proteomes" id="UP000306918"/>
    </source>
</evidence>
<dbReference type="InterPro" id="IPR036249">
    <property type="entry name" value="Thioredoxin-like_sf"/>
</dbReference>
<keyword evidence="7" id="KW-1185">Reference proteome</keyword>
<organism evidence="6 7">
    <name type="scientific">Niastella caeni</name>
    <dbReference type="NCBI Taxonomy" id="2569763"/>
    <lineage>
        <taxon>Bacteria</taxon>
        <taxon>Pseudomonadati</taxon>
        <taxon>Bacteroidota</taxon>
        <taxon>Chitinophagia</taxon>
        <taxon>Chitinophagales</taxon>
        <taxon>Chitinophagaceae</taxon>
        <taxon>Niastella</taxon>
    </lineage>
</organism>
<gene>
    <name evidence="6" type="ORF">FAM09_08165</name>
</gene>
<dbReference type="GO" id="GO:0016491">
    <property type="term" value="F:oxidoreductase activity"/>
    <property type="evidence" value="ECO:0007669"/>
    <property type="project" value="InterPro"/>
</dbReference>
<name>A0A4S8I252_9BACT</name>
<dbReference type="GO" id="GO:0017004">
    <property type="term" value="P:cytochrome complex assembly"/>
    <property type="evidence" value="ECO:0007669"/>
    <property type="project" value="UniProtKB-KW"/>
</dbReference>
<dbReference type="Proteomes" id="UP000306918">
    <property type="component" value="Unassembled WGS sequence"/>
</dbReference>
<accession>A0A4S8I252</accession>
<dbReference type="EMBL" id="STFF01000002">
    <property type="protein sequence ID" value="THU39862.1"/>
    <property type="molecule type" value="Genomic_DNA"/>
</dbReference>
<dbReference type="Gene3D" id="3.40.30.10">
    <property type="entry name" value="Glutaredoxin"/>
    <property type="match status" value="1"/>
</dbReference>
<keyword evidence="3" id="KW-1015">Disulfide bond</keyword>
<sequence>MANRMFKIFKEHYNMKKYWLLSCLFSVVFEGTGWAQIDTSDRPLAHAIIGTKFFLTTPERKIEKLDSLLQQFPDRGKDKIGEQYDGLRLDIAMSYFKAGDKAKAANWLKRLRTPEGRLRAAVNAGGFLLEENEKGNAPLVEAKIRPMVDSVSNAFRKDSSCKEAYSRLMPVYIRALLAMGKQDKIVYYLQPLYIANGGKFPSDVKTRILTKTEAYKLTDNLSYNYGIALAATGRAKEAIAVLARMYLTGEEVSDKILADIKEASNKIPGGAAYFQHLTDSVRNYYKEKLTSFAKYKIDVNGKNVDLNALKGRYVLLDFWGSWCRPCRASHPHLKELYAKYKDKGFEIVGIASEHAKTKEECIRLWKTAITEDGLTWLQVLNNENALKFDAVKEYNVTAFPTKILLDRDGNIIGRYVGNGNGGEAFSTRLEQLLGN</sequence>
<reference evidence="6 7" key="1">
    <citation type="submission" date="2019-04" db="EMBL/GenBank/DDBJ databases">
        <title>Niastella caeni sp. nov., isolated from activated sludge.</title>
        <authorList>
            <person name="Sheng M."/>
        </authorList>
    </citation>
    <scope>NUCLEOTIDE SEQUENCE [LARGE SCALE GENOMIC DNA]</scope>
    <source>
        <strain evidence="6 7">HX-2-15</strain>
    </source>
</reference>
<comment type="caution">
    <text evidence="6">The sequence shown here is derived from an EMBL/GenBank/DDBJ whole genome shotgun (WGS) entry which is preliminary data.</text>
</comment>
<comment type="subcellular location">
    <subcellularLocation>
        <location evidence="1">Cell envelope</location>
    </subcellularLocation>
</comment>
<feature type="domain" description="Thioredoxin" evidence="5">
    <location>
        <begin position="283"/>
        <end position="434"/>
    </location>
</feature>
<dbReference type="InterPro" id="IPR013740">
    <property type="entry name" value="Redoxin"/>
</dbReference>
<evidence type="ECO:0000313" key="6">
    <source>
        <dbReference type="EMBL" id="THU39862.1"/>
    </source>
</evidence>
<protein>
    <submittedName>
        <fullName evidence="6">TlpA family protein disulfide reductase</fullName>
    </submittedName>
</protein>
<dbReference type="SUPFAM" id="SSF52833">
    <property type="entry name" value="Thioredoxin-like"/>
    <property type="match status" value="1"/>
</dbReference>
<dbReference type="InterPro" id="IPR013766">
    <property type="entry name" value="Thioredoxin_domain"/>
</dbReference>
<dbReference type="AlphaFoldDB" id="A0A4S8I252"/>
<keyword evidence="4" id="KW-0676">Redox-active center</keyword>
<dbReference type="InterPro" id="IPR050553">
    <property type="entry name" value="Thioredoxin_ResA/DsbE_sf"/>
</dbReference>
<dbReference type="CDD" id="cd02966">
    <property type="entry name" value="TlpA_like_family"/>
    <property type="match status" value="1"/>
</dbReference>
<dbReference type="PANTHER" id="PTHR42852">
    <property type="entry name" value="THIOL:DISULFIDE INTERCHANGE PROTEIN DSBE"/>
    <property type="match status" value="1"/>
</dbReference>
<evidence type="ECO:0000256" key="4">
    <source>
        <dbReference type="ARBA" id="ARBA00023284"/>
    </source>
</evidence>
<dbReference type="PROSITE" id="PS51352">
    <property type="entry name" value="THIOREDOXIN_2"/>
    <property type="match status" value="1"/>
</dbReference>